<dbReference type="GO" id="GO:0055085">
    <property type="term" value="P:transmembrane transport"/>
    <property type="evidence" value="ECO:0007669"/>
    <property type="project" value="InterPro"/>
</dbReference>
<feature type="binding site" evidence="2">
    <location>
        <position position="158"/>
    </location>
    <ligand>
        <name>substrate</name>
    </ligand>
</feature>
<reference evidence="4 5" key="1">
    <citation type="submission" date="2019-09" db="EMBL/GenBank/DDBJ databases">
        <title>Genome sequence of Rhodovastum atsumiense, a diverse member of the Acetobacteraceae family of non-sulfur purple photosynthetic bacteria.</title>
        <authorList>
            <person name="Meyer T."/>
            <person name="Kyndt J."/>
        </authorList>
    </citation>
    <scope>NUCLEOTIDE SEQUENCE [LARGE SCALE GENOMIC DNA]</scope>
    <source>
        <strain evidence="4 5">DSM 21279</strain>
    </source>
</reference>
<dbReference type="GO" id="GO:0046872">
    <property type="term" value="F:metal ion binding"/>
    <property type="evidence" value="ECO:0007669"/>
    <property type="project" value="UniProtKB-KW"/>
</dbReference>
<gene>
    <name evidence="4" type="ORF">F1189_22185</name>
</gene>
<dbReference type="EMBL" id="VWPK01000042">
    <property type="protein sequence ID" value="KAA5609896.1"/>
    <property type="molecule type" value="Genomic_DNA"/>
</dbReference>
<dbReference type="Gene3D" id="3.40.190.10">
    <property type="entry name" value="Periplasmic binding protein-like II"/>
    <property type="match status" value="1"/>
</dbReference>
<dbReference type="PIRSF" id="PIRSF039026">
    <property type="entry name" value="SiaP"/>
    <property type="match status" value="1"/>
</dbReference>
<evidence type="ECO:0000256" key="3">
    <source>
        <dbReference type="PIRSR" id="PIRSR039026-2"/>
    </source>
</evidence>
<organism evidence="4 5">
    <name type="scientific">Rhodovastum atsumiense</name>
    <dbReference type="NCBI Taxonomy" id="504468"/>
    <lineage>
        <taxon>Bacteria</taxon>
        <taxon>Pseudomonadati</taxon>
        <taxon>Pseudomonadota</taxon>
        <taxon>Alphaproteobacteria</taxon>
        <taxon>Acetobacterales</taxon>
        <taxon>Acetobacteraceae</taxon>
        <taxon>Rhodovastum</taxon>
    </lineage>
</organism>
<name>A0A5M6INP3_9PROT</name>
<evidence type="ECO:0000256" key="1">
    <source>
        <dbReference type="ARBA" id="ARBA00022729"/>
    </source>
</evidence>
<dbReference type="Proteomes" id="UP000325255">
    <property type="component" value="Unassembled WGS sequence"/>
</dbReference>
<feature type="binding site" evidence="3">
    <location>
        <position position="242"/>
    </location>
    <ligand>
        <name>substrate</name>
    </ligand>
</feature>
<dbReference type="Gene3D" id="3.40.190.170">
    <property type="entry name" value="Bacterial extracellular solute-binding protein, family 7"/>
    <property type="match status" value="1"/>
</dbReference>
<sequence length="353" mass="38678">MKGKAMNVIRLAVAVVAGMAWGGAVLPAGAVSPAVIDIASTFPGSMPILGDAAHGLARRVAQVSGGELALAFHEPGELVPAADTVRRVADGTIPAAWAGAGWFAPGDSAYHMFSSVPFGPGIGEYLAWLYHGGGLELAREMFHREGVHNIPCILIPPEASGWFRKEISTVADLRGLRMRFFGLGARVMEKLGATTYQLPPGEILPAMQQDRIDAAEFSLPSLDQPLQLYTAARFYYFPGWHQQATFFDLYVNKSLWERLPLRHQALLETACGEAMRDSIAAGEAAQWQAMKEMQAEGVRLKRWPPAILVAFEKAWNEVVTEESAKNPNFARVYASYAEFRANYAIWKHFSNMQ</sequence>
<dbReference type="GO" id="GO:0031317">
    <property type="term" value="C:tripartite ATP-independent periplasmic transporter complex"/>
    <property type="evidence" value="ECO:0007669"/>
    <property type="project" value="InterPro"/>
</dbReference>
<evidence type="ECO:0000256" key="2">
    <source>
        <dbReference type="PIRSR" id="PIRSR039026-1"/>
    </source>
</evidence>
<dbReference type="PANTHER" id="PTHR33376">
    <property type="match status" value="1"/>
</dbReference>
<dbReference type="PANTHER" id="PTHR33376:SF5">
    <property type="entry name" value="EXTRACYTOPLASMIC SOLUTE RECEPTOR PROTEIN"/>
    <property type="match status" value="1"/>
</dbReference>
<evidence type="ECO:0000313" key="4">
    <source>
        <dbReference type="EMBL" id="KAA5609896.1"/>
    </source>
</evidence>
<feature type="binding site" evidence="3">
    <location>
        <position position="216"/>
    </location>
    <ligand>
        <name>substrate</name>
    </ligand>
</feature>
<evidence type="ECO:0000313" key="5">
    <source>
        <dbReference type="Proteomes" id="UP000325255"/>
    </source>
</evidence>
<dbReference type="OrthoDB" id="9780733at2"/>
<protein>
    <submittedName>
        <fullName evidence="4">TRAP transporter substrate-binding protein</fullName>
    </submittedName>
</protein>
<dbReference type="CDD" id="cd13604">
    <property type="entry name" value="PBP2_TRAP_ketoacid_lactate_like"/>
    <property type="match status" value="1"/>
</dbReference>
<dbReference type="AlphaFoldDB" id="A0A5M6INP3"/>
<feature type="binding site" evidence="3">
    <location>
        <position position="217"/>
    </location>
    <ligand>
        <name>Na(+)</name>
        <dbReference type="ChEBI" id="CHEBI:29101"/>
    </ligand>
</feature>
<comment type="caution">
    <text evidence="4">The sequence shown here is derived from an EMBL/GenBank/DDBJ whole genome shotgun (WGS) entry which is preliminary data.</text>
</comment>
<accession>A0A5M6INP3</accession>
<dbReference type="Pfam" id="PF03480">
    <property type="entry name" value="DctP"/>
    <property type="match status" value="1"/>
</dbReference>
<dbReference type="InterPro" id="IPR038404">
    <property type="entry name" value="TRAP_DctP_sf"/>
</dbReference>
<feature type="binding site" evidence="2">
    <location>
        <position position="179"/>
    </location>
    <ligand>
        <name>substrate</name>
    </ligand>
</feature>
<dbReference type="InterPro" id="IPR026289">
    <property type="entry name" value="SBP_TakP-like"/>
</dbReference>
<keyword evidence="3" id="KW-0479">Metal-binding</keyword>
<keyword evidence="1" id="KW-0732">Signal</keyword>
<dbReference type="InterPro" id="IPR018389">
    <property type="entry name" value="DctP_fam"/>
</dbReference>
<proteinExistence type="predicted"/>
<keyword evidence="5" id="KW-1185">Reference proteome</keyword>